<dbReference type="OrthoDB" id="2758696at2759"/>
<dbReference type="InterPro" id="IPR001810">
    <property type="entry name" value="F-box_dom"/>
</dbReference>
<keyword evidence="3" id="KW-1185">Reference proteome</keyword>
<dbReference type="AlphaFoldDB" id="A0A371CPM7"/>
<gene>
    <name evidence="2" type="ORF">OH76DRAFT_1411340</name>
</gene>
<evidence type="ECO:0000259" key="1">
    <source>
        <dbReference type="Pfam" id="PF12937"/>
    </source>
</evidence>
<dbReference type="EMBL" id="KZ857489">
    <property type="protein sequence ID" value="RDX42255.1"/>
    <property type="molecule type" value="Genomic_DNA"/>
</dbReference>
<reference evidence="2 3" key="1">
    <citation type="journal article" date="2018" name="Biotechnol. Biofuels">
        <title>Integrative visual omics of the white-rot fungus Polyporus brumalis exposes the biotechnological potential of its oxidative enzymes for delignifying raw plant biomass.</title>
        <authorList>
            <person name="Miyauchi S."/>
            <person name="Rancon A."/>
            <person name="Drula E."/>
            <person name="Hage H."/>
            <person name="Chaduli D."/>
            <person name="Favel A."/>
            <person name="Grisel S."/>
            <person name="Henrissat B."/>
            <person name="Herpoel-Gimbert I."/>
            <person name="Ruiz-Duenas F.J."/>
            <person name="Chevret D."/>
            <person name="Hainaut M."/>
            <person name="Lin J."/>
            <person name="Wang M."/>
            <person name="Pangilinan J."/>
            <person name="Lipzen A."/>
            <person name="Lesage-Meessen L."/>
            <person name="Navarro D."/>
            <person name="Riley R."/>
            <person name="Grigoriev I.V."/>
            <person name="Zhou S."/>
            <person name="Raouche S."/>
            <person name="Rosso M.N."/>
        </authorList>
    </citation>
    <scope>NUCLEOTIDE SEQUENCE [LARGE SCALE GENOMIC DNA]</scope>
    <source>
        <strain evidence="2 3">BRFM 1820</strain>
    </source>
</reference>
<dbReference type="Gene3D" id="3.80.10.10">
    <property type="entry name" value="Ribonuclease Inhibitor"/>
    <property type="match status" value="1"/>
</dbReference>
<dbReference type="Gene3D" id="1.20.1280.50">
    <property type="match status" value="1"/>
</dbReference>
<dbReference type="InterPro" id="IPR036047">
    <property type="entry name" value="F-box-like_dom_sf"/>
</dbReference>
<dbReference type="InterPro" id="IPR032675">
    <property type="entry name" value="LRR_dom_sf"/>
</dbReference>
<dbReference type="STRING" id="139420.A0A371CPM7"/>
<evidence type="ECO:0000313" key="3">
    <source>
        <dbReference type="Proteomes" id="UP000256964"/>
    </source>
</evidence>
<proteinExistence type="predicted"/>
<protein>
    <recommendedName>
        <fullName evidence="1">F-box domain-containing protein</fullName>
    </recommendedName>
</protein>
<dbReference type="Pfam" id="PF12937">
    <property type="entry name" value="F-box-like"/>
    <property type="match status" value="1"/>
</dbReference>
<evidence type="ECO:0000313" key="2">
    <source>
        <dbReference type="EMBL" id="RDX42255.1"/>
    </source>
</evidence>
<dbReference type="Proteomes" id="UP000256964">
    <property type="component" value="Unassembled WGS sequence"/>
</dbReference>
<organism evidence="2 3">
    <name type="scientific">Lentinus brumalis</name>
    <dbReference type="NCBI Taxonomy" id="2498619"/>
    <lineage>
        <taxon>Eukaryota</taxon>
        <taxon>Fungi</taxon>
        <taxon>Dikarya</taxon>
        <taxon>Basidiomycota</taxon>
        <taxon>Agaricomycotina</taxon>
        <taxon>Agaricomycetes</taxon>
        <taxon>Polyporales</taxon>
        <taxon>Polyporaceae</taxon>
        <taxon>Lentinus</taxon>
    </lineage>
</organism>
<dbReference type="SUPFAM" id="SSF81383">
    <property type="entry name" value="F-box domain"/>
    <property type="match status" value="1"/>
</dbReference>
<name>A0A371CPM7_9APHY</name>
<accession>A0A371CPM7</accession>
<sequence length="593" mass="66264">MDTSSMLPDDEGILCAERLQGPYYGLPSLDSVDLGGSDSQLLVRMDDLCNKFLSISALVNTRAPVNRLPNEILLQIFLAVQAGTEEGTAPDWPAVLLVCRRWFAVAATAPHLWRELVVGKSLNLLRTGLVRSKGLTIGVSVIKRDAVPEAATTILPHLHRLHSLSISSIHQRHKVHVASLLQHPMPVLERLTAIIESPTTWVVNTENPSLGIRRMPLRVDKFPKLRSLTAENIVIPPGPDAVYKQLTVLHLWGTQIRDYAMFVDILRSCRNVEDLGLELGRGGVDPNMEKVVMPRLRAVQLRGWRWFLRDILQTIVIPATVDMSIELGGPEHDAVLREQSISAILPPDYQTVLPIFSSVTEVHAQARASEDVLVAYAPSANSQSERRRLSLRMPIIHRLRGEGLEPWEALAGPEGEAQAAEDPREVARSLRQLTIFSAAPVSTLHIDIEARQEECVDWGLVLGSLPLLRDVTITAQGHAPDPRGVLGALPWQRLRVVRVRRFRATPDTYEDDHLFDLIGRTLPFVAVCLVDRAQKGGGKLEELVLDLDCLDEQQWAEVEVRTRAARKIFADLVGEFEYREQQGWRDVFTYKDS</sequence>
<feature type="domain" description="F-box" evidence="1">
    <location>
        <begin position="66"/>
        <end position="116"/>
    </location>
</feature>